<accession>A0A0F9GAE2</accession>
<reference evidence="1" key="1">
    <citation type="journal article" date="2015" name="Nature">
        <title>Complex archaea that bridge the gap between prokaryotes and eukaryotes.</title>
        <authorList>
            <person name="Spang A."/>
            <person name="Saw J.H."/>
            <person name="Jorgensen S.L."/>
            <person name="Zaremba-Niedzwiedzka K."/>
            <person name="Martijn J."/>
            <person name="Lind A.E."/>
            <person name="van Eijk R."/>
            <person name="Schleper C."/>
            <person name="Guy L."/>
            <person name="Ettema T.J."/>
        </authorList>
    </citation>
    <scope>NUCLEOTIDE SEQUENCE</scope>
</reference>
<evidence type="ECO:0000313" key="1">
    <source>
        <dbReference type="EMBL" id="KKL95814.1"/>
    </source>
</evidence>
<dbReference type="AlphaFoldDB" id="A0A0F9GAE2"/>
<sequence length="51" mass="6022">MEEKDEIIDALSEIIRILDGNTNKALQTAKLLSPHMNTLRRLRFDIRRLMK</sequence>
<comment type="caution">
    <text evidence="1">The sequence shown here is derived from an EMBL/GenBank/DDBJ whole genome shotgun (WGS) entry which is preliminary data.</text>
</comment>
<gene>
    <name evidence="1" type="ORF">LCGC14_1850830</name>
</gene>
<organism evidence="1">
    <name type="scientific">marine sediment metagenome</name>
    <dbReference type="NCBI Taxonomy" id="412755"/>
    <lineage>
        <taxon>unclassified sequences</taxon>
        <taxon>metagenomes</taxon>
        <taxon>ecological metagenomes</taxon>
    </lineage>
</organism>
<dbReference type="EMBL" id="LAZR01018590">
    <property type="protein sequence ID" value="KKL95814.1"/>
    <property type="molecule type" value="Genomic_DNA"/>
</dbReference>
<protein>
    <submittedName>
        <fullName evidence="1">Uncharacterized protein</fullName>
    </submittedName>
</protein>
<name>A0A0F9GAE2_9ZZZZ</name>
<proteinExistence type="predicted"/>